<reference evidence="2" key="1">
    <citation type="journal article" date="2014" name="Front. Microbiol.">
        <title>High frequency of phylogenetically diverse reductive dehalogenase-homologous genes in deep subseafloor sedimentary metagenomes.</title>
        <authorList>
            <person name="Kawai M."/>
            <person name="Futagami T."/>
            <person name="Toyoda A."/>
            <person name="Takaki Y."/>
            <person name="Nishi S."/>
            <person name="Hori S."/>
            <person name="Arai W."/>
            <person name="Tsubouchi T."/>
            <person name="Morono Y."/>
            <person name="Uchiyama I."/>
            <person name="Ito T."/>
            <person name="Fujiyama A."/>
            <person name="Inagaki F."/>
            <person name="Takami H."/>
        </authorList>
    </citation>
    <scope>NUCLEOTIDE SEQUENCE</scope>
    <source>
        <strain evidence="2">Expedition CK06-06</strain>
    </source>
</reference>
<protein>
    <submittedName>
        <fullName evidence="2">Uncharacterized protein</fullName>
    </submittedName>
</protein>
<proteinExistence type="predicted"/>
<feature type="transmembrane region" description="Helical" evidence="1">
    <location>
        <begin position="142"/>
        <end position="165"/>
    </location>
</feature>
<evidence type="ECO:0000313" key="2">
    <source>
        <dbReference type="EMBL" id="GAG30703.1"/>
    </source>
</evidence>
<keyword evidence="1" id="KW-1133">Transmembrane helix</keyword>
<organism evidence="2">
    <name type="scientific">marine sediment metagenome</name>
    <dbReference type="NCBI Taxonomy" id="412755"/>
    <lineage>
        <taxon>unclassified sequences</taxon>
        <taxon>metagenomes</taxon>
        <taxon>ecological metagenomes</taxon>
    </lineage>
</organism>
<name>X0X229_9ZZZZ</name>
<sequence length="225" mass="25198">MRVQVETLSLDIWEIVLSFGVTVFISVLAAYQPAREAMQVSPKEALEISQLGMRPRKSPKQLALTGILCIALVWPLSRLPAVLEMPLPGYLSILLLFVGFSLPVPWTLEHIGHALSTMLQKLAGIPAYLASRYLRDGGTRTAVSVGALITAVALFTSLVIMIYSFRRTVEFWTYQTIRGDLFLTTKMGGINQFRYPISQEVIKGLESFKDQVDIVPNRRFFLTYA</sequence>
<dbReference type="EMBL" id="BARS01047900">
    <property type="protein sequence ID" value="GAG30703.1"/>
    <property type="molecule type" value="Genomic_DNA"/>
</dbReference>
<gene>
    <name evidence="2" type="ORF">S01H1_71889</name>
</gene>
<evidence type="ECO:0000256" key="1">
    <source>
        <dbReference type="SAM" id="Phobius"/>
    </source>
</evidence>
<keyword evidence="1" id="KW-0472">Membrane</keyword>
<comment type="caution">
    <text evidence="2">The sequence shown here is derived from an EMBL/GenBank/DDBJ whole genome shotgun (WGS) entry which is preliminary data.</text>
</comment>
<dbReference type="AlphaFoldDB" id="X0X229"/>
<feature type="transmembrane region" description="Helical" evidence="1">
    <location>
        <begin position="62"/>
        <end position="83"/>
    </location>
</feature>
<feature type="transmembrane region" description="Helical" evidence="1">
    <location>
        <begin position="12"/>
        <end position="31"/>
    </location>
</feature>
<feature type="transmembrane region" description="Helical" evidence="1">
    <location>
        <begin position="89"/>
        <end position="108"/>
    </location>
</feature>
<accession>X0X229</accession>
<keyword evidence="1" id="KW-0812">Transmembrane</keyword>
<feature type="non-terminal residue" evidence="2">
    <location>
        <position position="225"/>
    </location>
</feature>